<accession>M0MTC7</accession>
<evidence type="ECO:0000313" key="1">
    <source>
        <dbReference type="EMBL" id="EMA47730.1"/>
    </source>
</evidence>
<dbReference type="Pfam" id="PF10025">
    <property type="entry name" value="DUF2267"/>
    <property type="match status" value="1"/>
</dbReference>
<dbReference type="OrthoDB" id="212282at2157"/>
<dbReference type="InterPro" id="IPR038282">
    <property type="entry name" value="DUF2267_sf"/>
</dbReference>
<dbReference type="AlphaFoldDB" id="M0MTC7"/>
<dbReference type="RefSeq" id="WP_004052182.1">
    <property type="nucleotide sequence ID" value="NZ_AOMC01000070.1"/>
</dbReference>
<dbReference type="PATRIC" id="fig|931277.6.peg.932"/>
<dbReference type="Gene3D" id="1.10.490.110">
    <property type="entry name" value="Uncharacterized conserved protein DUF2267"/>
    <property type="match status" value="1"/>
</dbReference>
<keyword evidence="2" id="KW-1185">Reference proteome</keyword>
<dbReference type="EMBL" id="AOMC01000070">
    <property type="protein sequence ID" value="EMA47730.1"/>
    <property type="molecule type" value="Genomic_DNA"/>
</dbReference>
<proteinExistence type="predicted"/>
<sequence length="128" mass="14157">MDDEQFFADVESRANLDSREQTVAVAESVFDVLGERLDTTDALADELTGNLAAALDGAGQEAAGFTPEEFVDWVREAVREKTTDVDVDRARLHTQAVFESLAQSVDGTTWNDVRGQLPDEYERLYRAG</sequence>
<dbReference type="Proteomes" id="UP000011568">
    <property type="component" value="Unassembled WGS sequence"/>
</dbReference>
<dbReference type="InterPro" id="IPR018727">
    <property type="entry name" value="DUF2267"/>
</dbReference>
<name>M0MTC7_HALMO</name>
<reference evidence="1 2" key="1">
    <citation type="journal article" date="2014" name="PLoS Genet.">
        <title>Phylogenetically driven sequencing of extremely halophilic archaea reveals strategies for static and dynamic osmo-response.</title>
        <authorList>
            <person name="Becker E.A."/>
            <person name="Seitzer P.M."/>
            <person name="Tritt A."/>
            <person name="Larsen D."/>
            <person name="Krusor M."/>
            <person name="Yao A.I."/>
            <person name="Wu D."/>
            <person name="Madern D."/>
            <person name="Eisen J.A."/>
            <person name="Darling A.E."/>
            <person name="Facciotti M.T."/>
        </authorList>
    </citation>
    <scope>NUCLEOTIDE SEQUENCE [LARGE SCALE GENOMIC DNA]</scope>
    <source>
        <strain evidence="1 2">DSM 1307</strain>
    </source>
</reference>
<gene>
    <name evidence="1" type="ORF">C448_04809</name>
</gene>
<evidence type="ECO:0008006" key="3">
    <source>
        <dbReference type="Google" id="ProtNLM"/>
    </source>
</evidence>
<organism evidence="1 2">
    <name type="scientific">Halococcus morrhuae DSM 1307</name>
    <dbReference type="NCBI Taxonomy" id="931277"/>
    <lineage>
        <taxon>Archaea</taxon>
        <taxon>Methanobacteriati</taxon>
        <taxon>Methanobacteriota</taxon>
        <taxon>Stenosarchaea group</taxon>
        <taxon>Halobacteria</taxon>
        <taxon>Halobacteriales</taxon>
        <taxon>Halococcaceae</taxon>
        <taxon>Halococcus</taxon>
    </lineage>
</organism>
<evidence type="ECO:0000313" key="2">
    <source>
        <dbReference type="Proteomes" id="UP000011568"/>
    </source>
</evidence>
<protein>
    <recommendedName>
        <fullName evidence="3">DUF2267 domain-containing protein</fullName>
    </recommendedName>
</protein>
<comment type="caution">
    <text evidence="1">The sequence shown here is derived from an EMBL/GenBank/DDBJ whole genome shotgun (WGS) entry which is preliminary data.</text>
</comment>